<evidence type="ECO:0000259" key="7">
    <source>
        <dbReference type="Pfam" id="PF00884"/>
    </source>
</evidence>
<dbReference type="EMBL" id="FN653021">
    <property type="protein sequence ID" value="CBY23363.1"/>
    <property type="molecule type" value="Genomic_DNA"/>
</dbReference>
<comment type="cofactor">
    <cofactor evidence="1">
        <name>Ca(2+)</name>
        <dbReference type="ChEBI" id="CHEBI:29108"/>
    </cofactor>
</comment>
<feature type="domain" description="Sulfatase N-terminal" evidence="7">
    <location>
        <begin position="257"/>
        <end position="432"/>
    </location>
</feature>
<dbReference type="AlphaFoldDB" id="E4X1P6"/>
<keyword evidence="9" id="KW-1185">Reference proteome</keyword>
<evidence type="ECO:0000313" key="8">
    <source>
        <dbReference type="EMBL" id="CBY23363.1"/>
    </source>
</evidence>
<dbReference type="Proteomes" id="UP000001307">
    <property type="component" value="Unassembled WGS sequence"/>
</dbReference>
<dbReference type="PANTHER" id="PTHR42693">
    <property type="entry name" value="ARYLSULFATASE FAMILY MEMBER"/>
    <property type="match status" value="1"/>
</dbReference>
<dbReference type="PANTHER" id="PTHR42693:SF42">
    <property type="entry name" value="ARYLSULFATASE G"/>
    <property type="match status" value="1"/>
</dbReference>
<evidence type="ECO:0000256" key="2">
    <source>
        <dbReference type="ARBA" id="ARBA00008779"/>
    </source>
</evidence>
<comment type="similarity">
    <text evidence="2">Belongs to the sulfatase family.</text>
</comment>
<dbReference type="InterPro" id="IPR000917">
    <property type="entry name" value="Sulfatase_N"/>
</dbReference>
<dbReference type="SUPFAM" id="SSF53649">
    <property type="entry name" value="Alkaline phosphatase-like"/>
    <property type="match status" value="1"/>
</dbReference>
<evidence type="ECO:0000313" key="9">
    <source>
        <dbReference type="Proteomes" id="UP000001307"/>
    </source>
</evidence>
<dbReference type="OrthoDB" id="96314at2759"/>
<organism evidence="8">
    <name type="scientific">Oikopleura dioica</name>
    <name type="common">Tunicate</name>
    <dbReference type="NCBI Taxonomy" id="34765"/>
    <lineage>
        <taxon>Eukaryota</taxon>
        <taxon>Metazoa</taxon>
        <taxon>Chordata</taxon>
        <taxon>Tunicata</taxon>
        <taxon>Appendicularia</taxon>
        <taxon>Copelata</taxon>
        <taxon>Oikopleuridae</taxon>
        <taxon>Oikopleura</taxon>
    </lineage>
</organism>
<dbReference type="InterPro" id="IPR050738">
    <property type="entry name" value="Sulfatase"/>
</dbReference>
<keyword evidence="4" id="KW-0732">Signal</keyword>
<dbReference type="GO" id="GO:0004065">
    <property type="term" value="F:arylsulfatase activity"/>
    <property type="evidence" value="ECO:0007669"/>
    <property type="project" value="TreeGrafter"/>
</dbReference>
<dbReference type="Gene3D" id="3.40.720.10">
    <property type="entry name" value="Alkaline Phosphatase, subunit A"/>
    <property type="match status" value="2"/>
</dbReference>
<dbReference type="InterPro" id="IPR017850">
    <property type="entry name" value="Alkaline_phosphatase_core_sf"/>
</dbReference>
<keyword evidence="5" id="KW-0378">Hydrolase</keyword>
<name>E4X1P6_OIKDI</name>
<evidence type="ECO:0000256" key="3">
    <source>
        <dbReference type="ARBA" id="ARBA00022723"/>
    </source>
</evidence>
<protein>
    <recommendedName>
        <fullName evidence="7">Sulfatase N-terminal domain-containing protein</fullName>
    </recommendedName>
</protein>
<feature type="domain" description="Sulfatase N-terminal" evidence="7">
    <location>
        <begin position="19"/>
        <end position="149"/>
    </location>
</feature>
<keyword evidence="3" id="KW-0479">Metal-binding</keyword>
<evidence type="ECO:0000256" key="5">
    <source>
        <dbReference type="ARBA" id="ARBA00022801"/>
    </source>
</evidence>
<dbReference type="InParanoid" id="E4X1P6"/>
<accession>E4X1P6</accession>
<gene>
    <name evidence="8" type="ORF">GSOID_T00015795001</name>
</gene>
<reference evidence="8" key="1">
    <citation type="journal article" date="2010" name="Science">
        <title>Plasticity of animal genome architecture unmasked by rapid evolution of a pelagic tunicate.</title>
        <authorList>
            <person name="Denoeud F."/>
            <person name="Henriet S."/>
            <person name="Mungpakdee S."/>
            <person name="Aury J.M."/>
            <person name="Da Silva C."/>
            <person name="Brinkmann H."/>
            <person name="Mikhaleva J."/>
            <person name="Olsen L.C."/>
            <person name="Jubin C."/>
            <person name="Canestro C."/>
            <person name="Bouquet J.M."/>
            <person name="Danks G."/>
            <person name="Poulain J."/>
            <person name="Campsteijn C."/>
            <person name="Adamski M."/>
            <person name="Cross I."/>
            <person name="Yadetie F."/>
            <person name="Muffato M."/>
            <person name="Louis A."/>
            <person name="Butcher S."/>
            <person name="Tsagkogeorga G."/>
            <person name="Konrad A."/>
            <person name="Singh S."/>
            <person name="Jensen M.F."/>
            <person name="Cong E.H."/>
            <person name="Eikeseth-Otteraa H."/>
            <person name="Noel B."/>
            <person name="Anthouard V."/>
            <person name="Porcel B.M."/>
            <person name="Kachouri-Lafond R."/>
            <person name="Nishino A."/>
            <person name="Ugolini M."/>
            <person name="Chourrout P."/>
            <person name="Nishida H."/>
            <person name="Aasland R."/>
            <person name="Huzurbazar S."/>
            <person name="Westhof E."/>
            <person name="Delsuc F."/>
            <person name="Lehrach H."/>
            <person name="Reinhardt R."/>
            <person name="Weissenbach J."/>
            <person name="Roy S.W."/>
            <person name="Artiguenave F."/>
            <person name="Postlethwait J.H."/>
            <person name="Manak J.R."/>
            <person name="Thompson E.M."/>
            <person name="Jaillon O."/>
            <person name="Du Pasquier L."/>
            <person name="Boudinot P."/>
            <person name="Liberles D.A."/>
            <person name="Volff J.N."/>
            <person name="Philippe H."/>
            <person name="Lenhard B."/>
            <person name="Roest Crollius H."/>
            <person name="Wincker P."/>
            <person name="Chourrout D."/>
        </authorList>
    </citation>
    <scope>NUCLEOTIDE SEQUENCE [LARGE SCALE GENOMIC DNA]</scope>
</reference>
<evidence type="ECO:0000256" key="1">
    <source>
        <dbReference type="ARBA" id="ARBA00001913"/>
    </source>
</evidence>
<evidence type="ECO:0000256" key="6">
    <source>
        <dbReference type="ARBA" id="ARBA00022837"/>
    </source>
</evidence>
<dbReference type="GO" id="GO:0046872">
    <property type="term" value="F:metal ion binding"/>
    <property type="evidence" value="ECO:0007669"/>
    <property type="project" value="UniProtKB-KW"/>
</dbReference>
<evidence type="ECO:0000256" key="4">
    <source>
        <dbReference type="ARBA" id="ARBA00022729"/>
    </source>
</evidence>
<dbReference type="Pfam" id="PF00884">
    <property type="entry name" value="Sulfatase"/>
    <property type="match status" value="2"/>
</dbReference>
<proteinExistence type="inferred from homology"/>
<keyword evidence="6" id="KW-0106">Calcium</keyword>
<sequence>MKLAKTFLIFSNILCDDRPNVIILIGDDFGAGDFRVNQAASKVPTPNIDRLANEGVNFKDAHAGSSRCSPSRYMLMTGRYSMIPGKNRGIYPNKEPHLGQMFSKAGYKTGIFGKSQPLKTTTINTDHTPEERAEQKRKAWQWKVDNYSDPKEFLKSDNVEKKIFMEVGNYTIVDSEITTYNYDYSFTVGNPCCQPNGYFENGLQIEEFSEWAIQREYPEGAEDEDAKENILGAYVGAPYFEEETFAERILMGNFPRSMVAQPNYDSRTLDETVSHKLLDFIRDQEHSEQPFFTYWGMRVGHRPLNTPERYRNTTEAGVLGEMITEADDYVGNIFKTLEETGQADNTLIILMSDNGADGSNKMNRDLFGHIQNAIDLNGEPTVLRGQKNWNWEGGHRLPFMWWLPKHFAPKTVEDKVVSYVDVYRTLTDLAGYNPSCNEAPDSRSLLPLLKSESDEIEGQPWILTHSPYGGTVAFRLSRWKLIPEIEEFYDIRNDPKEEHNLFEDPSAQEKIAEMQKWLGDVLKNIDLREKRQNFGQLNIC</sequence>